<sequence length="80" mass="9376">MCAETCYLESKSTFRSKAFLMLLGGDFRLFQLQPEAFILEDRSLFKYLLLTLTPPAIFQSLPVDRTRFFKSCPELYEKHS</sequence>
<accession>A0A401PCE8</accession>
<name>A0A401PCE8_SCYTO</name>
<gene>
    <name evidence="1" type="ORF">scyTo_0005774</name>
</gene>
<keyword evidence="2" id="KW-1185">Reference proteome</keyword>
<reference evidence="1 2" key="1">
    <citation type="journal article" date="2018" name="Nat. Ecol. Evol.">
        <title>Shark genomes provide insights into elasmobranch evolution and the origin of vertebrates.</title>
        <authorList>
            <person name="Hara Y"/>
            <person name="Yamaguchi K"/>
            <person name="Onimaru K"/>
            <person name="Kadota M"/>
            <person name="Koyanagi M"/>
            <person name="Keeley SD"/>
            <person name="Tatsumi K"/>
            <person name="Tanaka K"/>
            <person name="Motone F"/>
            <person name="Kageyama Y"/>
            <person name="Nozu R"/>
            <person name="Adachi N"/>
            <person name="Nishimura O"/>
            <person name="Nakagawa R"/>
            <person name="Tanegashima C"/>
            <person name="Kiyatake I"/>
            <person name="Matsumoto R"/>
            <person name="Murakumo K"/>
            <person name="Nishida K"/>
            <person name="Terakita A"/>
            <person name="Kuratani S"/>
            <person name="Sato K"/>
            <person name="Hyodo S Kuraku.S."/>
        </authorList>
    </citation>
    <scope>NUCLEOTIDE SEQUENCE [LARGE SCALE GENOMIC DNA]</scope>
</reference>
<proteinExistence type="predicted"/>
<dbReference type="EMBL" id="BFAA01001849">
    <property type="protein sequence ID" value="GCB70779.1"/>
    <property type="molecule type" value="Genomic_DNA"/>
</dbReference>
<evidence type="ECO:0000313" key="2">
    <source>
        <dbReference type="Proteomes" id="UP000288216"/>
    </source>
</evidence>
<evidence type="ECO:0000313" key="1">
    <source>
        <dbReference type="EMBL" id="GCB70779.1"/>
    </source>
</evidence>
<protein>
    <submittedName>
        <fullName evidence="1">Uncharacterized protein</fullName>
    </submittedName>
</protein>
<organism evidence="1 2">
    <name type="scientific">Scyliorhinus torazame</name>
    <name type="common">Cloudy catshark</name>
    <name type="synonym">Catulus torazame</name>
    <dbReference type="NCBI Taxonomy" id="75743"/>
    <lineage>
        <taxon>Eukaryota</taxon>
        <taxon>Metazoa</taxon>
        <taxon>Chordata</taxon>
        <taxon>Craniata</taxon>
        <taxon>Vertebrata</taxon>
        <taxon>Chondrichthyes</taxon>
        <taxon>Elasmobranchii</taxon>
        <taxon>Galeomorphii</taxon>
        <taxon>Galeoidea</taxon>
        <taxon>Carcharhiniformes</taxon>
        <taxon>Scyliorhinidae</taxon>
        <taxon>Scyliorhinus</taxon>
    </lineage>
</organism>
<dbReference type="AlphaFoldDB" id="A0A401PCE8"/>
<comment type="caution">
    <text evidence="1">The sequence shown here is derived from an EMBL/GenBank/DDBJ whole genome shotgun (WGS) entry which is preliminary data.</text>
</comment>
<dbReference type="Proteomes" id="UP000288216">
    <property type="component" value="Unassembled WGS sequence"/>
</dbReference>